<comment type="subcellular location">
    <subcellularLocation>
        <location evidence="1">Cell membrane</location>
        <topology evidence="1">Multi-pass membrane protein</topology>
    </subcellularLocation>
</comment>
<dbReference type="EMBL" id="NIOJ01000024">
    <property type="protein sequence ID" value="PNT98797.1"/>
    <property type="molecule type" value="Genomic_DNA"/>
</dbReference>
<keyword evidence="3" id="KW-1003">Cell membrane</keyword>
<feature type="transmembrane region" description="Helical" evidence="9">
    <location>
        <begin position="278"/>
        <end position="298"/>
    </location>
</feature>
<evidence type="ECO:0000256" key="4">
    <source>
        <dbReference type="ARBA" id="ARBA00022692"/>
    </source>
</evidence>
<dbReference type="PANTHER" id="PTHR43394:SF1">
    <property type="entry name" value="ATP-BINDING CASSETTE SUB-FAMILY B MEMBER 10, MITOCHONDRIAL"/>
    <property type="match status" value="1"/>
</dbReference>
<evidence type="ECO:0000256" key="9">
    <source>
        <dbReference type="SAM" id="Phobius"/>
    </source>
</evidence>
<accession>A0A2K2FJ39</accession>
<organism evidence="12 13">
    <name type="scientific">Clostridium thermosuccinogenes</name>
    <dbReference type="NCBI Taxonomy" id="84032"/>
    <lineage>
        <taxon>Bacteria</taxon>
        <taxon>Bacillati</taxon>
        <taxon>Bacillota</taxon>
        <taxon>Clostridia</taxon>
        <taxon>Eubacteriales</taxon>
        <taxon>Clostridiaceae</taxon>
        <taxon>Clostridium</taxon>
    </lineage>
</organism>
<dbReference type="GO" id="GO:0005886">
    <property type="term" value="C:plasma membrane"/>
    <property type="evidence" value="ECO:0007669"/>
    <property type="project" value="UniProtKB-SubCell"/>
</dbReference>
<keyword evidence="8 9" id="KW-0472">Membrane</keyword>
<evidence type="ECO:0000313" key="13">
    <source>
        <dbReference type="Proteomes" id="UP000236151"/>
    </source>
</evidence>
<dbReference type="SUPFAM" id="SSF90123">
    <property type="entry name" value="ABC transporter transmembrane region"/>
    <property type="match status" value="1"/>
</dbReference>
<keyword evidence="5" id="KW-0547">Nucleotide-binding</keyword>
<dbReference type="InterPro" id="IPR027417">
    <property type="entry name" value="P-loop_NTPase"/>
</dbReference>
<dbReference type="SUPFAM" id="SSF52540">
    <property type="entry name" value="P-loop containing nucleoside triphosphate hydrolases"/>
    <property type="match status" value="1"/>
</dbReference>
<dbReference type="PROSITE" id="PS50929">
    <property type="entry name" value="ABC_TM1F"/>
    <property type="match status" value="1"/>
</dbReference>
<evidence type="ECO:0000256" key="1">
    <source>
        <dbReference type="ARBA" id="ARBA00004651"/>
    </source>
</evidence>
<dbReference type="InterPro" id="IPR017871">
    <property type="entry name" value="ABC_transporter-like_CS"/>
</dbReference>
<dbReference type="RefSeq" id="WP_103081629.1">
    <property type="nucleotide sequence ID" value="NZ_CP021850.1"/>
</dbReference>
<dbReference type="AlphaFoldDB" id="A0A2K2FJ39"/>
<dbReference type="Gene3D" id="3.40.50.300">
    <property type="entry name" value="P-loop containing nucleotide triphosphate hydrolases"/>
    <property type="match status" value="1"/>
</dbReference>
<name>A0A2K2FJ39_9CLOT</name>
<evidence type="ECO:0000259" key="10">
    <source>
        <dbReference type="PROSITE" id="PS50893"/>
    </source>
</evidence>
<evidence type="ECO:0000256" key="6">
    <source>
        <dbReference type="ARBA" id="ARBA00022840"/>
    </source>
</evidence>
<feature type="transmembrane region" description="Helical" evidence="9">
    <location>
        <begin position="133"/>
        <end position="152"/>
    </location>
</feature>
<feature type="transmembrane region" description="Helical" evidence="9">
    <location>
        <begin position="238"/>
        <end position="258"/>
    </location>
</feature>
<feature type="transmembrane region" description="Helical" evidence="9">
    <location>
        <begin position="158"/>
        <end position="178"/>
    </location>
</feature>
<dbReference type="GO" id="GO:0005524">
    <property type="term" value="F:ATP binding"/>
    <property type="evidence" value="ECO:0007669"/>
    <property type="project" value="UniProtKB-KW"/>
</dbReference>
<keyword evidence="2" id="KW-0813">Transport</keyword>
<dbReference type="InterPro" id="IPR036640">
    <property type="entry name" value="ABC1_TM_sf"/>
</dbReference>
<evidence type="ECO:0000259" key="11">
    <source>
        <dbReference type="PROSITE" id="PS50929"/>
    </source>
</evidence>
<evidence type="ECO:0000256" key="3">
    <source>
        <dbReference type="ARBA" id="ARBA00022475"/>
    </source>
</evidence>
<feature type="domain" description="ABC transmembrane type-1" evidence="11">
    <location>
        <begin position="16"/>
        <end position="295"/>
    </location>
</feature>
<dbReference type="PANTHER" id="PTHR43394">
    <property type="entry name" value="ATP-DEPENDENT PERMEASE MDL1, MITOCHONDRIAL"/>
    <property type="match status" value="1"/>
</dbReference>
<gene>
    <name evidence="12" type="ORF">CDQ84_10140</name>
</gene>
<keyword evidence="6" id="KW-0067">ATP-binding</keyword>
<dbReference type="GO" id="GO:0015421">
    <property type="term" value="F:ABC-type oligopeptide transporter activity"/>
    <property type="evidence" value="ECO:0007669"/>
    <property type="project" value="TreeGrafter"/>
</dbReference>
<dbReference type="CDD" id="cd18548">
    <property type="entry name" value="ABC_6TM_Tm287_like"/>
    <property type="match status" value="1"/>
</dbReference>
<dbReference type="InterPro" id="IPR003439">
    <property type="entry name" value="ABC_transporter-like_ATP-bd"/>
</dbReference>
<dbReference type="SMART" id="SM00382">
    <property type="entry name" value="AAA"/>
    <property type="match status" value="1"/>
</dbReference>
<sequence>MKLIFQYLRRHIYIFLISTLFLTLEAVADLLQPTFMSYIVDKGVENADIRKILSYGAVMLCIVLLGAVSAVMRNIFASRTSQAIGKELRRDMYHRVQTLSLENIDRLQPASVITRITNDVAQIQEFINGMMRIMAKAPITCVGAIVLIIVQTPRQAPIMIAIIMVVAALIFGNVKIGYPRFAKVQNKLDKLNGVAREFLTSVRVVKAFNAEREEAKKFNMASNELATASTEALQVMSVFFPLINLSVNFGIVILLWISKSQDVSQIGKLMASINYMTQVLFSVTIISNVINVAVRAIASSRRIQEVLDEKPAQVVPDRPQRPEILGDICFEHVSFAYANAGKDALHNIDFHIKSGETIGIIGPTGSGKTTLINLILGFYDAQEGKVLIDGCDVKQIDKKWLRSAVAIAPQKALLFSGTIRENLLWGDSKADDEALQKAAEIACADFIQKTERGYDTVLGQGGVNLSGGQKQRLSLARALVRNPKILILDDCTSALDAETEAAVLRGLRSLSGSMTILLISQRISTVRKADRILCLEQGEMKGFGTHEELLASCPLYRDIYDSQIGGDSHGR</sequence>
<dbReference type="Pfam" id="PF00005">
    <property type="entry name" value="ABC_tran"/>
    <property type="match status" value="1"/>
</dbReference>
<dbReference type="KEGG" id="cthd:CDO33_14600"/>
<dbReference type="GO" id="GO:0016887">
    <property type="term" value="F:ATP hydrolysis activity"/>
    <property type="evidence" value="ECO:0007669"/>
    <property type="project" value="InterPro"/>
</dbReference>
<dbReference type="Pfam" id="PF00664">
    <property type="entry name" value="ABC_membrane"/>
    <property type="match status" value="1"/>
</dbReference>
<feature type="domain" description="ABC transporter" evidence="10">
    <location>
        <begin position="328"/>
        <end position="562"/>
    </location>
</feature>
<dbReference type="Proteomes" id="UP000236151">
    <property type="component" value="Unassembled WGS sequence"/>
</dbReference>
<evidence type="ECO:0000256" key="8">
    <source>
        <dbReference type="ARBA" id="ARBA00023136"/>
    </source>
</evidence>
<evidence type="ECO:0000256" key="7">
    <source>
        <dbReference type="ARBA" id="ARBA00022989"/>
    </source>
</evidence>
<dbReference type="InterPro" id="IPR003593">
    <property type="entry name" value="AAA+_ATPase"/>
</dbReference>
<reference evidence="12 13" key="1">
    <citation type="submission" date="2017-06" db="EMBL/GenBank/DDBJ databases">
        <title>Investigating the central metabolism of Clostridium thermosuccinogenes.</title>
        <authorList>
            <person name="Koendjbiharie J.G."/>
            <person name="van Kranenburg R."/>
        </authorList>
    </citation>
    <scope>NUCLEOTIDE SEQUENCE [LARGE SCALE GENOMIC DNA]</scope>
    <source>
        <strain evidence="12 13">DSM 5806</strain>
    </source>
</reference>
<evidence type="ECO:0000256" key="2">
    <source>
        <dbReference type="ARBA" id="ARBA00022448"/>
    </source>
</evidence>
<proteinExistence type="predicted"/>
<comment type="caution">
    <text evidence="12">The sequence shown here is derived from an EMBL/GenBank/DDBJ whole genome shotgun (WGS) entry which is preliminary data.</text>
</comment>
<keyword evidence="4 9" id="KW-0812">Transmembrane</keyword>
<keyword evidence="13" id="KW-1185">Reference proteome</keyword>
<dbReference type="OrthoDB" id="9762778at2"/>
<dbReference type="PROSITE" id="PS00211">
    <property type="entry name" value="ABC_TRANSPORTER_1"/>
    <property type="match status" value="1"/>
</dbReference>
<evidence type="ECO:0000313" key="12">
    <source>
        <dbReference type="EMBL" id="PNT98797.1"/>
    </source>
</evidence>
<protein>
    <submittedName>
        <fullName evidence="12">ABC transporter</fullName>
    </submittedName>
</protein>
<keyword evidence="7 9" id="KW-1133">Transmembrane helix</keyword>
<dbReference type="InterPro" id="IPR011527">
    <property type="entry name" value="ABC1_TM_dom"/>
</dbReference>
<evidence type="ECO:0000256" key="5">
    <source>
        <dbReference type="ARBA" id="ARBA00022741"/>
    </source>
</evidence>
<dbReference type="InterPro" id="IPR039421">
    <property type="entry name" value="Type_1_exporter"/>
</dbReference>
<dbReference type="FunFam" id="3.40.50.300:FF:000221">
    <property type="entry name" value="Multidrug ABC transporter ATP-binding protein"/>
    <property type="match status" value="1"/>
</dbReference>
<feature type="transmembrane region" description="Helical" evidence="9">
    <location>
        <begin position="52"/>
        <end position="72"/>
    </location>
</feature>
<feature type="transmembrane region" description="Helical" evidence="9">
    <location>
        <begin position="12"/>
        <end position="32"/>
    </location>
</feature>
<dbReference type="Gene3D" id="1.20.1560.10">
    <property type="entry name" value="ABC transporter type 1, transmembrane domain"/>
    <property type="match status" value="1"/>
</dbReference>
<dbReference type="PROSITE" id="PS50893">
    <property type="entry name" value="ABC_TRANSPORTER_2"/>
    <property type="match status" value="1"/>
</dbReference>